<protein>
    <recommendedName>
        <fullName evidence="3">ACT domain-containing protein</fullName>
    </recommendedName>
</protein>
<evidence type="ECO:0000313" key="2">
    <source>
        <dbReference type="Proteomes" id="UP000630923"/>
    </source>
</evidence>
<comment type="caution">
    <text evidence="1">The sequence shown here is derived from an EMBL/GenBank/DDBJ whole genome shotgun (WGS) entry which is preliminary data.</text>
</comment>
<reference evidence="1" key="1">
    <citation type="journal article" date="2014" name="Int. J. Syst. Evol. Microbiol.">
        <title>Complete genome sequence of Corynebacterium casei LMG S-19264T (=DSM 44701T), isolated from a smear-ripened cheese.</title>
        <authorList>
            <consortium name="US DOE Joint Genome Institute (JGI-PGF)"/>
            <person name="Walter F."/>
            <person name="Albersmeier A."/>
            <person name="Kalinowski J."/>
            <person name="Ruckert C."/>
        </authorList>
    </citation>
    <scope>NUCLEOTIDE SEQUENCE</scope>
    <source>
        <strain evidence="1">KCTC 42590</strain>
    </source>
</reference>
<name>A0A919AUD4_9PROT</name>
<evidence type="ECO:0000313" key="1">
    <source>
        <dbReference type="EMBL" id="GHF23975.1"/>
    </source>
</evidence>
<evidence type="ECO:0008006" key="3">
    <source>
        <dbReference type="Google" id="ProtNLM"/>
    </source>
</evidence>
<accession>A0A919AUD4</accession>
<dbReference type="AlphaFoldDB" id="A0A919AUD4"/>
<reference evidence="1" key="2">
    <citation type="submission" date="2020-09" db="EMBL/GenBank/DDBJ databases">
        <authorList>
            <person name="Sun Q."/>
            <person name="Kim S."/>
        </authorList>
    </citation>
    <scope>NUCLEOTIDE SEQUENCE</scope>
    <source>
        <strain evidence="1">KCTC 42590</strain>
    </source>
</reference>
<gene>
    <name evidence="1" type="ORF">GCM10017044_18180</name>
</gene>
<dbReference type="Proteomes" id="UP000630923">
    <property type="component" value="Unassembled WGS sequence"/>
</dbReference>
<keyword evidence="2" id="KW-1185">Reference proteome</keyword>
<organism evidence="1 2">
    <name type="scientific">Kordiimonas sediminis</name>
    <dbReference type="NCBI Taxonomy" id="1735581"/>
    <lineage>
        <taxon>Bacteria</taxon>
        <taxon>Pseudomonadati</taxon>
        <taxon>Pseudomonadota</taxon>
        <taxon>Alphaproteobacteria</taxon>
        <taxon>Kordiimonadales</taxon>
        <taxon>Kordiimonadaceae</taxon>
        <taxon>Kordiimonas</taxon>
    </lineage>
</organism>
<sequence length="89" mass="10014">MVLKSNTQTTFAVQAEYEANTLSRVLEQFTLRGLCYDTVSARKTKDGHQFIELYCSNLEDDSATVLKNKLLQIVTVRGVRMETLVRAAA</sequence>
<dbReference type="EMBL" id="BNCI01000002">
    <property type="protein sequence ID" value="GHF23975.1"/>
    <property type="molecule type" value="Genomic_DNA"/>
</dbReference>
<proteinExistence type="predicted"/>